<organism evidence="2 3">
    <name type="scientific">candidate division WOR-3 bacterium</name>
    <dbReference type="NCBI Taxonomy" id="2052148"/>
    <lineage>
        <taxon>Bacteria</taxon>
        <taxon>Bacteria division WOR-3</taxon>
    </lineage>
</organism>
<dbReference type="EMBL" id="WJKJ01000147">
    <property type="protein sequence ID" value="MBD3364458.1"/>
    <property type="molecule type" value="Genomic_DNA"/>
</dbReference>
<keyword evidence="1" id="KW-0472">Membrane</keyword>
<feature type="transmembrane region" description="Helical" evidence="1">
    <location>
        <begin position="43"/>
        <end position="62"/>
    </location>
</feature>
<evidence type="ECO:0000313" key="3">
    <source>
        <dbReference type="Proteomes" id="UP000630660"/>
    </source>
</evidence>
<proteinExistence type="predicted"/>
<gene>
    <name evidence="2" type="ORF">GF359_04515</name>
</gene>
<accession>A0A9D5K8L1</accession>
<dbReference type="AlphaFoldDB" id="A0A9D5K8L1"/>
<sequence length="66" mass="7299">MKKILLSILIIVIAATPVVTYAKAGDVCHQTQRDARRDVNETLWFSLGCLFGVFGLGAAYLLHMFT</sequence>
<evidence type="ECO:0000313" key="2">
    <source>
        <dbReference type="EMBL" id="MBD3364458.1"/>
    </source>
</evidence>
<protein>
    <submittedName>
        <fullName evidence="2">Uncharacterized protein</fullName>
    </submittedName>
</protein>
<keyword evidence="1" id="KW-0812">Transmembrane</keyword>
<name>A0A9D5K8L1_UNCW3</name>
<keyword evidence="1" id="KW-1133">Transmembrane helix</keyword>
<evidence type="ECO:0000256" key="1">
    <source>
        <dbReference type="SAM" id="Phobius"/>
    </source>
</evidence>
<comment type="caution">
    <text evidence="2">The sequence shown here is derived from an EMBL/GenBank/DDBJ whole genome shotgun (WGS) entry which is preliminary data.</text>
</comment>
<dbReference type="Proteomes" id="UP000630660">
    <property type="component" value="Unassembled WGS sequence"/>
</dbReference>
<reference evidence="2" key="1">
    <citation type="submission" date="2019-11" db="EMBL/GenBank/DDBJ databases">
        <title>Microbial mats filling the niche in hypersaline microbial mats.</title>
        <authorList>
            <person name="Wong H.L."/>
            <person name="Macleod F.I."/>
            <person name="White R.A. III"/>
            <person name="Burns B.P."/>
        </authorList>
    </citation>
    <scope>NUCLEOTIDE SEQUENCE</scope>
    <source>
        <strain evidence="2">Bin_327</strain>
    </source>
</reference>